<evidence type="ECO:0000256" key="1">
    <source>
        <dbReference type="ARBA" id="ARBA00023125"/>
    </source>
</evidence>
<dbReference type="Proteomes" id="UP000304951">
    <property type="component" value="Unassembled WGS sequence"/>
</dbReference>
<dbReference type="PANTHER" id="PTHR12619:SF5">
    <property type="entry name" value="TRANSCRIPTION FACTOR RFX4"/>
    <property type="match status" value="1"/>
</dbReference>
<keyword evidence="1" id="KW-0238">DNA-binding</keyword>
<protein>
    <recommendedName>
        <fullName evidence="3">RFX-type winged-helix domain-containing protein</fullName>
    </recommendedName>
</protein>
<feature type="compositionally biased region" description="Low complexity" evidence="2">
    <location>
        <begin position="784"/>
        <end position="796"/>
    </location>
</feature>
<reference evidence="4 5" key="1">
    <citation type="submission" date="2018-10" db="EMBL/GenBank/DDBJ databases">
        <title>Fifty Aureobasidium pullulans genomes reveal a recombining polyextremotolerant generalist.</title>
        <authorList>
            <person name="Gostincar C."/>
            <person name="Turk M."/>
            <person name="Zajc J."/>
            <person name="Gunde-Cimerman N."/>
        </authorList>
    </citation>
    <scope>NUCLEOTIDE SEQUENCE [LARGE SCALE GENOMIC DNA]</scope>
    <source>
        <strain evidence="4 5">EXF-11900</strain>
    </source>
</reference>
<evidence type="ECO:0000313" key="4">
    <source>
        <dbReference type="EMBL" id="THV74311.1"/>
    </source>
</evidence>
<gene>
    <name evidence="4" type="ORF">D6D28_02645</name>
</gene>
<dbReference type="GO" id="GO:0000981">
    <property type="term" value="F:DNA-binding transcription factor activity, RNA polymerase II-specific"/>
    <property type="evidence" value="ECO:0007669"/>
    <property type="project" value="TreeGrafter"/>
</dbReference>
<feature type="region of interest" description="Disordered" evidence="2">
    <location>
        <begin position="784"/>
        <end position="811"/>
    </location>
</feature>
<dbReference type="Gene3D" id="1.10.10.10">
    <property type="entry name" value="Winged helix-like DNA-binding domain superfamily/Winged helix DNA-binding domain"/>
    <property type="match status" value="1"/>
</dbReference>
<organism evidence="4 5">
    <name type="scientific">Aureobasidium pullulans</name>
    <name type="common">Black yeast</name>
    <name type="synonym">Pullularia pullulans</name>
    <dbReference type="NCBI Taxonomy" id="5580"/>
    <lineage>
        <taxon>Eukaryota</taxon>
        <taxon>Fungi</taxon>
        <taxon>Dikarya</taxon>
        <taxon>Ascomycota</taxon>
        <taxon>Pezizomycotina</taxon>
        <taxon>Dothideomycetes</taxon>
        <taxon>Dothideomycetidae</taxon>
        <taxon>Dothideales</taxon>
        <taxon>Saccotheciaceae</taxon>
        <taxon>Aureobasidium</taxon>
    </lineage>
</organism>
<dbReference type="FunFam" id="1.10.10.10:FF:000119">
    <property type="entry name" value="DNA damage and replication checkpoint protein"/>
    <property type="match status" value="1"/>
</dbReference>
<feature type="compositionally biased region" description="Polar residues" evidence="2">
    <location>
        <begin position="313"/>
        <end position="327"/>
    </location>
</feature>
<comment type="caution">
    <text evidence="4">The sequence shown here is derived from an EMBL/GenBank/DDBJ whole genome shotgun (WGS) entry which is preliminary data.</text>
</comment>
<sequence length="853" mass="95052">MELDYEHERPIDIAIMQRTRSTHSIHRPLSRASTQSAHSPAPDMLHQQQYMNHHNPESMLLHYAQGSAPHMDAQMMQRTFQSQHIPMDQFTAQAQQFATQDGSYMFQPNEYAVPMGLAAFPQLSGHEPEDRRRKGSSATATNDKELRELLSKNEARSLPEVAQEVIAKERTPQAEKTKQLFAMLWLRKVCKAAKTSVPRNRVYSHYATRCGTERVVPLNPASFGKLVRVIFPGIQTRRLGVRGESKYHYVDLCLVDDNSDSQLSLQRSNSNSLHADVSDMRRSASTNPHLDFSQVPRLPADAAAFPTHGLDGANSSEGSAESHTSPQIEPRGPGSTARLFAYADTRGMVADNDCSIMYDQNLRFPAKEEAPFQENDTIVLPNILPFCPVKTDPDTAEALTALYRTHCTSLIDCIRFCKEKQFFRLFTSFHGTLTVPVQKLLAHPNLAPWIQACDTLMYQKMVRFVSRLTLQAAPPVVINILNNISTNLHAHISKTFASHPAHVLQAKLKPAATFASLLHRLIRVNAAAHAAANLLTVDQNREQMWREWVTMVNPKRVMEAELPACGYEEVYKIMTCDIRGLLEPLSSPPFPDNPLFAHDNQAYGYAQANFPTFQQPPPQSTDQSGQVSTENVLDRWSVFLTSLPSRFPEANTRLLLHCISAVGTAALRDITIMGGASYQTWWVMKIFVDEMALWLAAMGGFLEHNPVHATPAASVVQVSPDVKPVDSNGSMRSGSDSRMSSMEVDFKMQPQSRPASAQMTRALSTQSMHTYNASFDMGSQPMQLSQSQQLSSQPHQRFAMPHPRQSLPSQPIQNQSLDAADLDDSGIGMGLVDDDLNLSKYGMMSGDMSVNIL</sequence>
<evidence type="ECO:0000256" key="2">
    <source>
        <dbReference type="SAM" id="MobiDB-lite"/>
    </source>
</evidence>
<dbReference type="AlphaFoldDB" id="A0A4S8STR1"/>
<name>A0A4S8STR1_AURPU</name>
<dbReference type="InterPro" id="IPR003150">
    <property type="entry name" value="DNA-bd_RFX"/>
</dbReference>
<dbReference type="SUPFAM" id="SSF46785">
    <property type="entry name" value="Winged helix' DNA-binding domain"/>
    <property type="match status" value="1"/>
</dbReference>
<dbReference type="PANTHER" id="PTHR12619">
    <property type="entry name" value="RFX TRANSCRIPTION FACTOR FAMILY"/>
    <property type="match status" value="1"/>
</dbReference>
<dbReference type="GO" id="GO:0000978">
    <property type="term" value="F:RNA polymerase II cis-regulatory region sequence-specific DNA binding"/>
    <property type="evidence" value="ECO:0007669"/>
    <property type="project" value="TreeGrafter"/>
</dbReference>
<dbReference type="PROSITE" id="PS51526">
    <property type="entry name" value="RFX_DBD"/>
    <property type="match status" value="1"/>
</dbReference>
<dbReference type="InterPro" id="IPR039779">
    <property type="entry name" value="RFX-like"/>
</dbReference>
<feature type="compositionally biased region" description="Low complexity" evidence="2">
    <location>
        <begin position="264"/>
        <end position="273"/>
    </location>
</feature>
<feature type="region of interest" description="Disordered" evidence="2">
    <location>
        <begin position="264"/>
        <end position="335"/>
    </location>
</feature>
<feature type="region of interest" description="Disordered" evidence="2">
    <location>
        <begin position="720"/>
        <end position="740"/>
    </location>
</feature>
<dbReference type="Pfam" id="PF25340">
    <property type="entry name" value="BCD_RFX"/>
    <property type="match status" value="1"/>
</dbReference>
<dbReference type="Pfam" id="PF02257">
    <property type="entry name" value="RFX_DNA_binding"/>
    <property type="match status" value="1"/>
</dbReference>
<evidence type="ECO:0000313" key="5">
    <source>
        <dbReference type="Proteomes" id="UP000304951"/>
    </source>
</evidence>
<accession>A0A4S8STR1</accession>
<dbReference type="InterPro" id="IPR036390">
    <property type="entry name" value="WH_DNA-bd_sf"/>
</dbReference>
<dbReference type="EMBL" id="QZAF01000066">
    <property type="protein sequence ID" value="THV74311.1"/>
    <property type="molecule type" value="Genomic_DNA"/>
</dbReference>
<dbReference type="InterPro" id="IPR057321">
    <property type="entry name" value="RFX1-4/6/8-like_BCD"/>
</dbReference>
<feature type="domain" description="RFX-type winged-helix" evidence="3">
    <location>
        <begin position="182"/>
        <end position="256"/>
    </location>
</feature>
<feature type="compositionally biased region" description="Low complexity" evidence="2">
    <location>
        <begin position="726"/>
        <end position="740"/>
    </location>
</feature>
<dbReference type="InterPro" id="IPR036388">
    <property type="entry name" value="WH-like_DNA-bd_sf"/>
</dbReference>
<feature type="region of interest" description="Disordered" evidence="2">
    <location>
        <begin position="122"/>
        <end position="144"/>
    </location>
</feature>
<proteinExistence type="predicted"/>
<evidence type="ECO:0000259" key="3">
    <source>
        <dbReference type="PROSITE" id="PS51526"/>
    </source>
</evidence>